<dbReference type="Pfam" id="PF15087">
    <property type="entry name" value="DUF4551"/>
    <property type="match status" value="2"/>
</dbReference>
<sequence>MQKKNNKLESFLFKSLPEHKYERIRGYEACIVISEKENKAFKYVVLGDQWIYLTENPPRVIQEAVPLNDVNDFPDFLMGDDKKNCQHIAITYWTSEPVKRRSFRKKKSPRGSQSDLHGDRSNASTPLSMASSYDLWADEHSFNTSLSSLPHRPDSRGSMSSARESRKGSISGKKSIKKGKPALRTIQSESEDMILKSLKEELEEEDILEDIENQSELGESLAKSYNTQTAPRSQRSARSTRSVKSSRPLPSPVPNTKAFETPVNGNSGSSVINSNGLPKKQGIPPDPSFNDDSEPTSCCLKCCSFTFGKSKVSPLCGAGKSSSPQPGDKKRLFSASTDTTNAHTKSDVHIEITAANSDIMPYGPNRRSSIHSSVTTLRGHGDRAVTPAMDDIERRSVLSIASMSDYGGSMQRLSLLGMEGIAEKRRAVLNLYLLSSQSPMLMLIRSAWCNCLISATLMLNPEMLETPKGSVLQTSQRGRQEMLFQELKRDLLKPDNDIEDLFYLLNELKLATEKNFVLKRFFWKNADLFHFFVKKLQSFLQRSADKAGQLRRTNEFELITLLVDILCMMFHESEIIQERTQALKAERGKYVLALLMVLTCNPEIPEKRPGEKTIIDNFTRTSLGTVFELFLMAKQANWSHLEGNFYNISWMISTLEELRDTEKFIARVVDMMLSMISKSSGDRLSPADAVLLYQMFFVLNNFLQYSRRIKTFISTTYAEEFKYFVKVPLVMRKLPQTYPVYQLLQTQVDDAYRKHMTTK</sequence>
<protein>
    <submittedName>
        <fullName evidence="2">CL056-like protein</fullName>
    </submittedName>
</protein>
<feature type="compositionally biased region" description="Basic residues" evidence="1">
    <location>
        <begin position="100"/>
        <end position="109"/>
    </location>
</feature>
<organism evidence="2 3">
    <name type="scientific">Mya arenaria</name>
    <name type="common">Soft-shell clam</name>
    <dbReference type="NCBI Taxonomy" id="6604"/>
    <lineage>
        <taxon>Eukaryota</taxon>
        <taxon>Metazoa</taxon>
        <taxon>Spiralia</taxon>
        <taxon>Lophotrochozoa</taxon>
        <taxon>Mollusca</taxon>
        <taxon>Bivalvia</taxon>
        <taxon>Autobranchia</taxon>
        <taxon>Heteroconchia</taxon>
        <taxon>Euheterodonta</taxon>
        <taxon>Imparidentia</taxon>
        <taxon>Neoheterodontei</taxon>
        <taxon>Myida</taxon>
        <taxon>Myoidea</taxon>
        <taxon>Myidae</taxon>
        <taxon>Mya</taxon>
    </lineage>
</organism>
<dbReference type="PANTHER" id="PTHR35354:SF1">
    <property type="entry name" value="RGD1561648"/>
    <property type="match status" value="1"/>
</dbReference>
<gene>
    <name evidence="2" type="ORF">MAR_010905</name>
</gene>
<proteinExistence type="predicted"/>
<feature type="compositionally biased region" description="Polar residues" evidence="1">
    <location>
        <begin position="223"/>
        <end position="245"/>
    </location>
</feature>
<dbReference type="PANTHER" id="PTHR35354">
    <property type="entry name" value="RGD1561648"/>
    <property type="match status" value="1"/>
</dbReference>
<feature type="region of interest" description="Disordered" evidence="1">
    <location>
        <begin position="144"/>
        <end position="188"/>
    </location>
</feature>
<evidence type="ECO:0000313" key="2">
    <source>
        <dbReference type="EMBL" id="WAR25201.1"/>
    </source>
</evidence>
<dbReference type="InterPro" id="IPR027878">
    <property type="entry name" value="DUF4551"/>
</dbReference>
<feature type="region of interest" description="Disordered" evidence="1">
    <location>
        <begin position="223"/>
        <end position="291"/>
    </location>
</feature>
<feature type="region of interest" description="Disordered" evidence="1">
    <location>
        <begin position="100"/>
        <end position="125"/>
    </location>
</feature>
<keyword evidence="3" id="KW-1185">Reference proteome</keyword>
<accession>A0ABY7FWI6</accession>
<evidence type="ECO:0000313" key="3">
    <source>
        <dbReference type="Proteomes" id="UP001164746"/>
    </source>
</evidence>
<name>A0ABY7FWI6_MYAAR</name>
<feature type="compositionally biased region" description="Low complexity" evidence="1">
    <location>
        <begin position="263"/>
        <end position="276"/>
    </location>
</feature>
<feature type="region of interest" description="Disordered" evidence="1">
    <location>
        <begin position="314"/>
        <end position="345"/>
    </location>
</feature>
<reference evidence="2" key="1">
    <citation type="submission" date="2022-11" db="EMBL/GenBank/DDBJ databases">
        <title>Centuries of genome instability and evolution in soft-shell clam transmissible cancer (bioRxiv).</title>
        <authorList>
            <person name="Hart S.F.M."/>
            <person name="Yonemitsu M.A."/>
            <person name="Giersch R.M."/>
            <person name="Beal B.F."/>
            <person name="Arriagada G."/>
            <person name="Davis B.W."/>
            <person name="Ostrander E.A."/>
            <person name="Goff S.P."/>
            <person name="Metzger M.J."/>
        </authorList>
    </citation>
    <scope>NUCLEOTIDE SEQUENCE</scope>
    <source>
        <strain evidence="2">MELC-2E11</strain>
        <tissue evidence="2">Siphon/mantle</tissue>
    </source>
</reference>
<feature type="compositionally biased region" description="Polar residues" evidence="1">
    <location>
        <begin position="334"/>
        <end position="343"/>
    </location>
</feature>
<evidence type="ECO:0000256" key="1">
    <source>
        <dbReference type="SAM" id="MobiDB-lite"/>
    </source>
</evidence>
<dbReference type="EMBL" id="CP111025">
    <property type="protein sequence ID" value="WAR25201.1"/>
    <property type="molecule type" value="Genomic_DNA"/>
</dbReference>
<dbReference type="Proteomes" id="UP001164746">
    <property type="component" value="Chromosome 14"/>
</dbReference>